<dbReference type="Proteomes" id="UP000612361">
    <property type="component" value="Unassembled WGS sequence"/>
</dbReference>
<dbReference type="InterPro" id="IPR016166">
    <property type="entry name" value="FAD-bd_PCMH"/>
</dbReference>
<dbReference type="PROSITE" id="PS51387">
    <property type="entry name" value="FAD_PCMH"/>
    <property type="match status" value="1"/>
</dbReference>
<dbReference type="Gene3D" id="3.30.70.2740">
    <property type="match status" value="1"/>
</dbReference>
<dbReference type="PANTHER" id="PTHR43716:SF2">
    <property type="entry name" value="BLL6224 PROTEIN"/>
    <property type="match status" value="1"/>
</dbReference>
<dbReference type="InterPro" id="IPR051264">
    <property type="entry name" value="FAD-oxidored/transferase_4"/>
</dbReference>
<dbReference type="AlphaFoldDB" id="A0A923KZ37"/>
<comment type="cofactor">
    <cofactor evidence="1">
        <name>FAD</name>
        <dbReference type="ChEBI" id="CHEBI:57692"/>
    </cofactor>
</comment>
<evidence type="ECO:0000313" key="7">
    <source>
        <dbReference type="Proteomes" id="UP000612361"/>
    </source>
</evidence>
<comment type="caution">
    <text evidence="6">The sequence shown here is derived from an EMBL/GenBank/DDBJ whole genome shotgun (WGS) entry which is preliminary data.</text>
</comment>
<dbReference type="GO" id="GO:0003824">
    <property type="term" value="F:catalytic activity"/>
    <property type="evidence" value="ECO:0007669"/>
    <property type="project" value="InterPro"/>
</dbReference>
<gene>
    <name evidence="6" type="ORF">H8K47_08370</name>
</gene>
<evidence type="ECO:0000256" key="3">
    <source>
        <dbReference type="ARBA" id="ARBA00022630"/>
    </source>
</evidence>
<dbReference type="Gene3D" id="3.30.43.10">
    <property type="entry name" value="Uridine Diphospho-n-acetylenolpyruvylglucosamine Reductase, domain 2"/>
    <property type="match status" value="1"/>
</dbReference>
<dbReference type="SUPFAM" id="SSF55103">
    <property type="entry name" value="FAD-linked oxidases, C-terminal domain"/>
    <property type="match status" value="1"/>
</dbReference>
<evidence type="ECO:0000256" key="4">
    <source>
        <dbReference type="ARBA" id="ARBA00022827"/>
    </source>
</evidence>
<reference evidence="6" key="1">
    <citation type="submission" date="2020-08" db="EMBL/GenBank/DDBJ databases">
        <title>Novel species isolated from subtropical streams in China.</title>
        <authorList>
            <person name="Lu H."/>
        </authorList>
    </citation>
    <scope>NUCLEOTIDE SEQUENCE</scope>
    <source>
        <strain evidence="6">CY7W</strain>
    </source>
</reference>
<evidence type="ECO:0000256" key="2">
    <source>
        <dbReference type="ARBA" id="ARBA00008000"/>
    </source>
</evidence>
<dbReference type="SUPFAM" id="SSF56176">
    <property type="entry name" value="FAD-binding/transporter-associated domain-like"/>
    <property type="match status" value="1"/>
</dbReference>
<accession>A0A923KZ37</accession>
<evidence type="ECO:0000256" key="1">
    <source>
        <dbReference type="ARBA" id="ARBA00001974"/>
    </source>
</evidence>
<dbReference type="InterPro" id="IPR036318">
    <property type="entry name" value="FAD-bd_PCMH-like_sf"/>
</dbReference>
<name>A0A923KZ37_9BURK</name>
<dbReference type="InterPro" id="IPR006094">
    <property type="entry name" value="Oxid_FAD_bind_N"/>
</dbReference>
<dbReference type="InterPro" id="IPR016171">
    <property type="entry name" value="Vanillyl_alc_oxidase_C-sub2"/>
</dbReference>
<dbReference type="Gene3D" id="3.30.70.2190">
    <property type="match status" value="1"/>
</dbReference>
<dbReference type="Pfam" id="PF01565">
    <property type="entry name" value="FAD_binding_4"/>
    <property type="match status" value="1"/>
</dbReference>
<dbReference type="GO" id="GO:0022904">
    <property type="term" value="P:respiratory electron transport chain"/>
    <property type="evidence" value="ECO:0007669"/>
    <property type="project" value="TreeGrafter"/>
</dbReference>
<dbReference type="InterPro" id="IPR016167">
    <property type="entry name" value="FAD-bd_PCMH_sub1"/>
</dbReference>
<dbReference type="InterPro" id="IPR016169">
    <property type="entry name" value="FAD-bd_PCMH_sub2"/>
</dbReference>
<dbReference type="InterPro" id="IPR004113">
    <property type="entry name" value="FAD-bd_oxidored_4_C"/>
</dbReference>
<evidence type="ECO:0000259" key="5">
    <source>
        <dbReference type="PROSITE" id="PS51387"/>
    </source>
</evidence>
<organism evidence="6 7">
    <name type="scientific">Undibacterium rugosum</name>
    <dbReference type="NCBI Taxonomy" id="2762291"/>
    <lineage>
        <taxon>Bacteria</taxon>
        <taxon>Pseudomonadati</taxon>
        <taxon>Pseudomonadota</taxon>
        <taxon>Betaproteobacteria</taxon>
        <taxon>Burkholderiales</taxon>
        <taxon>Oxalobacteraceae</taxon>
        <taxon>Undibacterium</taxon>
    </lineage>
</organism>
<dbReference type="Gene3D" id="1.10.45.10">
    <property type="entry name" value="Vanillyl-alcohol Oxidase, Chain A, domain 4"/>
    <property type="match status" value="1"/>
</dbReference>
<dbReference type="PANTHER" id="PTHR43716">
    <property type="entry name" value="D-2-HYDROXYGLUTARATE DEHYDROGENASE, MITOCHONDRIAL"/>
    <property type="match status" value="1"/>
</dbReference>
<dbReference type="Gene3D" id="3.30.465.10">
    <property type="match status" value="1"/>
</dbReference>
<comment type="similarity">
    <text evidence="2">Belongs to the FAD-binding oxidoreductase/transferase type 4 family.</text>
</comment>
<proteinExistence type="inferred from homology"/>
<keyword evidence="4" id="KW-0274">FAD</keyword>
<dbReference type="GO" id="GO:0071949">
    <property type="term" value="F:FAD binding"/>
    <property type="evidence" value="ECO:0007669"/>
    <property type="project" value="InterPro"/>
</dbReference>
<keyword evidence="7" id="KW-1185">Reference proteome</keyword>
<dbReference type="Pfam" id="PF02913">
    <property type="entry name" value="FAD-oxidase_C"/>
    <property type="match status" value="1"/>
</dbReference>
<dbReference type="InterPro" id="IPR016164">
    <property type="entry name" value="FAD-linked_Oxase-like_C"/>
</dbReference>
<sequence length="467" mass="50112">MDDFLSACRLCVGHANVLTAEQDKTPYETEWRRRVQGKALAVIRPGNTNEVAAIVALCLAHRVPIVPQGGNTGLVIGSIPDQQGRAIILSLRRMTQIRAVDAGNFTLVAEAGCTLAQVQQAADAAGLLFPLSLASEGSCTIGGNLASNAGGTAVLRYGNARELCLGLEVVCANGQIWHGLSGLRKDNTGYDLRQLYIGSEGTLGIITAAVLKLYPKPAAQKTAWLALESPQQALQILRAASQALGAMLTTFELMADICLQLVLQHIPGSTPPLAQPAPYYILLELSDQESEQHANVAMEQLLQHLFEAGLISDAVIAVSLQQARQLWSLRENISMAQAAKGKNLKHDISVPISAIPAFITQTNALLQQHFPACQVVCFGHMGDGNLHYNVSPPSDNQDAFFAAEKQITTLVHDQVQLFHGSISAEHGIGAMKRADLAKYTSPTDMLLMRTIKQALDPLDIMNPGKIL</sequence>
<dbReference type="RefSeq" id="WP_186880953.1">
    <property type="nucleotide sequence ID" value="NZ_JACOGG010000007.1"/>
</dbReference>
<evidence type="ECO:0000313" key="6">
    <source>
        <dbReference type="EMBL" id="MBC3935373.1"/>
    </source>
</evidence>
<feature type="domain" description="FAD-binding PCMH-type" evidence="5">
    <location>
        <begin position="35"/>
        <end position="216"/>
    </location>
</feature>
<dbReference type="FunFam" id="1.10.45.10:FF:000001">
    <property type="entry name" value="D-lactate dehydrogenase mitochondrial"/>
    <property type="match status" value="1"/>
</dbReference>
<keyword evidence="3" id="KW-0285">Flavoprotein</keyword>
<dbReference type="EMBL" id="JACOGG010000007">
    <property type="protein sequence ID" value="MBC3935373.1"/>
    <property type="molecule type" value="Genomic_DNA"/>
</dbReference>
<protein>
    <submittedName>
        <fullName evidence="6">FAD-binding oxidoreductase</fullName>
    </submittedName>
</protein>